<dbReference type="InterPro" id="IPR004839">
    <property type="entry name" value="Aminotransferase_I/II_large"/>
</dbReference>
<comment type="caution">
    <text evidence="5">The sequence shown here is derived from an EMBL/GenBank/DDBJ whole genome shotgun (WGS) entry which is preliminary data.</text>
</comment>
<dbReference type="CDD" id="cd00609">
    <property type="entry name" value="AAT_like"/>
    <property type="match status" value="1"/>
</dbReference>
<dbReference type="EMBL" id="AZHX01001245">
    <property type="protein sequence ID" value="ETX04331.1"/>
    <property type="molecule type" value="Genomic_DNA"/>
</dbReference>
<evidence type="ECO:0000313" key="5">
    <source>
        <dbReference type="EMBL" id="ETX04331.1"/>
    </source>
</evidence>
<dbReference type="HOGENOM" id="CLU_017584_3_2_7"/>
<keyword evidence="6" id="KW-1185">Reference proteome</keyword>
<proteinExistence type="inferred from homology"/>
<dbReference type="Gene3D" id="3.40.640.10">
    <property type="entry name" value="Type I PLP-dependent aspartate aminotransferase-like (Major domain)"/>
    <property type="match status" value="1"/>
</dbReference>
<dbReference type="InterPro" id="IPR004838">
    <property type="entry name" value="NHTrfase_class1_PyrdxlP-BS"/>
</dbReference>
<evidence type="ECO:0000256" key="1">
    <source>
        <dbReference type="ARBA" id="ARBA00001933"/>
    </source>
</evidence>
<dbReference type="GO" id="GO:0030170">
    <property type="term" value="F:pyridoxal phosphate binding"/>
    <property type="evidence" value="ECO:0007669"/>
    <property type="project" value="InterPro"/>
</dbReference>
<dbReference type="PANTHER" id="PTHR42885:SF1">
    <property type="entry name" value="THREONINE-PHOSPHATE DECARBOXYLASE"/>
    <property type="match status" value="1"/>
</dbReference>
<dbReference type="EC" id="2.6.1.-" evidence="3"/>
<keyword evidence="3" id="KW-0808">Transferase</keyword>
<dbReference type="InterPro" id="IPR015422">
    <property type="entry name" value="PyrdxlP-dep_Trfase_small"/>
</dbReference>
<organism evidence="5 6">
    <name type="scientific">Candidatus Entotheonella gemina</name>
    <dbReference type="NCBI Taxonomy" id="1429439"/>
    <lineage>
        <taxon>Bacteria</taxon>
        <taxon>Pseudomonadati</taxon>
        <taxon>Nitrospinota/Tectimicrobiota group</taxon>
        <taxon>Candidatus Tectimicrobiota</taxon>
        <taxon>Candidatus Entotheonellia</taxon>
        <taxon>Candidatus Entotheonellales</taxon>
        <taxon>Candidatus Entotheonellaceae</taxon>
        <taxon>Candidatus Entotheonella</taxon>
    </lineage>
</organism>
<comment type="similarity">
    <text evidence="3">Belongs to the class-I pyridoxal-phosphate-dependent aminotransferase family.</text>
</comment>
<dbReference type="InterPro" id="IPR015421">
    <property type="entry name" value="PyrdxlP-dep_Trfase_major"/>
</dbReference>
<dbReference type="PROSITE" id="PS00105">
    <property type="entry name" value="AA_TRANSFER_CLASS_1"/>
    <property type="match status" value="1"/>
</dbReference>
<dbReference type="PANTHER" id="PTHR42885">
    <property type="entry name" value="HISTIDINOL-PHOSPHATE AMINOTRANSFERASE-RELATED"/>
    <property type="match status" value="1"/>
</dbReference>
<dbReference type="Gene3D" id="3.90.1150.10">
    <property type="entry name" value="Aspartate Aminotransferase, domain 1"/>
    <property type="match status" value="1"/>
</dbReference>
<dbReference type="AlphaFoldDB" id="W4M325"/>
<gene>
    <name evidence="5" type="ORF">ETSY2_29405</name>
</gene>
<keyword evidence="3" id="KW-0032">Aminotransferase</keyword>
<evidence type="ECO:0000313" key="6">
    <source>
        <dbReference type="Proteomes" id="UP000019140"/>
    </source>
</evidence>
<reference evidence="5 6" key="1">
    <citation type="journal article" date="2014" name="Nature">
        <title>An environmental bacterial taxon with a large and distinct metabolic repertoire.</title>
        <authorList>
            <person name="Wilson M.C."/>
            <person name="Mori T."/>
            <person name="Ruckert C."/>
            <person name="Uria A.R."/>
            <person name="Helf M.J."/>
            <person name="Takada K."/>
            <person name="Gernert C."/>
            <person name="Steffens U.A."/>
            <person name="Heycke N."/>
            <person name="Schmitt S."/>
            <person name="Rinke C."/>
            <person name="Helfrich E.J."/>
            <person name="Brachmann A.O."/>
            <person name="Gurgui C."/>
            <person name="Wakimoto T."/>
            <person name="Kracht M."/>
            <person name="Crusemann M."/>
            <person name="Hentschel U."/>
            <person name="Abe I."/>
            <person name="Matsunaga S."/>
            <person name="Kalinowski J."/>
            <person name="Takeyama H."/>
            <person name="Piel J."/>
        </authorList>
    </citation>
    <scope>NUCLEOTIDE SEQUENCE [LARGE SCALE GENOMIC DNA]</scope>
    <source>
        <strain evidence="6">TSY2</strain>
    </source>
</reference>
<dbReference type="PATRIC" id="fig|1429439.4.peg.4990"/>
<dbReference type="Pfam" id="PF00155">
    <property type="entry name" value="Aminotran_1_2"/>
    <property type="match status" value="1"/>
</dbReference>
<accession>W4M325</accession>
<dbReference type="GO" id="GO:0008483">
    <property type="term" value="F:transaminase activity"/>
    <property type="evidence" value="ECO:0007669"/>
    <property type="project" value="UniProtKB-KW"/>
</dbReference>
<evidence type="ECO:0000259" key="4">
    <source>
        <dbReference type="Pfam" id="PF00155"/>
    </source>
</evidence>
<evidence type="ECO:0000256" key="3">
    <source>
        <dbReference type="RuleBase" id="RU000481"/>
    </source>
</evidence>
<evidence type="ECO:0000256" key="2">
    <source>
        <dbReference type="ARBA" id="ARBA00022898"/>
    </source>
</evidence>
<comment type="cofactor">
    <cofactor evidence="1 3">
        <name>pyridoxal 5'-phosphate</name>
        <dbReference type="ChEBI" id="CHEBI:597326"/>
    </cofactor>
</comment>
<dbReference type="InterPro" id="IPR015424">
    <property type="entry name" value="PyrdxlP-dep_Trfase"/>
</dbReference>
<dbReference type="Proteomes" id="UP000019140">
    <property type="component" value="Unassembled WGS sequence"/>
</dbReference>
<feature type="domain" description="Aminotransferase class I/classII large" evidence="4">
    <location>
        <begin position="34"/>
        <end position="356"/>
    </location>
</feature>
<keyword evidence="2" id="KW-0663">Pyridoxal phosphate</keyword>
<sequence length="364" mass="40199">MPIQPRPEVQQIIDVVHGALDFSELEAYGFAPESVIDFSVNNNPYGPSLRVREVLHSVVIDRYPDREALSLRRRLAQHLDVDIDQLIVANGSMELLWFVALAYLRPGDAVLILEPTFGEYERVVQFMGAQRHTYTTRPENGFAVDEAALLETLQHLQPRLMFICNPNNPTGMHLPIDAISDWAARHPDTLFVVDEAYLPFVPGPSPSLIKNVGHNLLVLHSLTKAHALAGLRLGYAVGTAEVIAALGKVRPTWNVNAIAQAAGIVAIDDVSHLMQTLARVSKDKATLVANLETIGLAPLPSVTHFFLCEVGQANVLRRSLLKRGILVRDCTSFGLPNYIRIASRRPSENDQLIGALSEIYPAHR</sequence>
<dbReference type="SUPFAM" id="SSF53383">
    <property type="entry name" value="PLP-dependent transferases"/>
    <property type="match status" value="1"/>
</dbReference>
<name>W4M325_9BACT</name>
<protein>
    <recommendedName>
        <fullName evidence="3">Aminotransferase</fullName>
        <ecNumber evidence="3">2.6.1.-</ecNumber>
    </recommendedName>
</protein>